<evidence type="ECO:0000313" key="6">
    <source>
        <dbReference type="Proteomes" id="UP000664859"/>
    </source>
</evidence>
<dbReference type="GO" id="GO:0005509">
    <property type="term" value="F:calcium ion binding"/>
    <property type="evidence" value="ECO:0007669"/>
    <property type="project" value="InterPro"/>
</dbReference>
<sequence length="215" mass="22903">MVNPTRGAVAAAVAACVLVPTHGFAGTGPATARLQHSCRMCAEPAPLQRREVFRQLMGVAGTAIIAAGATAWPAAAELGGFYEKGDELKGAVFASDRLAKIQENYTGVKEAVNAIKALDLLISDKDYTNIRGALRRPPAALLRTSSRNIIPYLEGDDAKAKAEKAYSQMISSVEKLDRLASQGIKGSKTVDGDLFKEQERCYKLGADFLALLPQP</sequence>
<evidence type="ECO:0000256" key="1">
    <source>
        <dbReference type="ARBA" id="ARBA00004370"/>
    </source>
</evidence>
<feature type="chain" id="PRO_5032371005" evidence="4">
    <location>
        <begin position="24"/>
        <end position="215"/>
    </location>
</feature>
<dbReference type="InterPro" id="IPR008797">
    <property type="entry name" value="PSII_PsbQ"/>
</dbReference>
<dbReference type="GO" id="GO:0009523">
    <property type="term" value="C:photosystem II"/>
    <property type="evidence" value="ECO:0007669"/>
    <property type="project" value="InterPro"/>
</dbReference>
<keyword evidence="4" id="KW-0732">Signal</keyword>
<dbReference type="Pfam" id="PF05757">
    <property type="entry name" value="PsbQ"/>
    <property type="match status" value="1"/>
</dbReference>
<keyword evidence="6" id="KW-1185">Reference proteome</keyword>
<name>A0A835ZC77_9STRA</name>
<comment type="subcellular location">
    <subcellularLocation>
        <location evidence="1">Membrane</location>
    </subcellularLocation>
</comment>
<evidence type="ECO:0000256" key="2">
    <source>
        <dbReference type="ARBA" id="ARBA00023078"/>
    </source>
</evidence>
<dbReference type="Proteomes" id="UP000664859">
    <property type="component" value="Unassembled WGS sequence"/>
</dbReference>
<dbReference type="GO" id="GO:0019898">
    <property type="term" value="C:extrinsic component of membrane"/>
    <property type="evidence" value="ECO:0007669"/>
    <property type="project" value="InterPro"/>
</dbReference>
<accession>A0A835ZC77</accession>
<keyword evidence="3" id="KW-0472">Membrane</keyword>
<dbReference type="EMBL" id="JAFCMP010000035">
    <property type="protein sequence ID" value="KAG5190351.1"/>
    <property type="molecule type" value="Genomic_DNA"/>
</dbReference>
<dbReference type="AlphaFoldDB" id="A0A835ZC77"/>
<reference evidence="5" key="1">
    <citation type="submission" date="2021-02" db="EMBL/GenBank/DDBJ databases">
        <title>First Annotated Genome of the Yellow-green Alga Tribonema minus.</title>
        <authorList>
            <person name="Mahan K.M."/>
        </authorList>
    </citation>
    <scope>NUCLEOTIDE SEQUENCE</scope>
    <source>
        <strain evidence="5">UTEX B ZZ1240</strain>
    </source>
</reference>
<organism evidence="5 6">
    <name type="scientific">Tribonema minus</name>
    <dbReference type="NCBI Taxonomy" id="303371"/>
    <lineage>
        <taxon>Eukaryota</taxon>
        <taxon>Sar</taxon>
        <taxon>Stramenopiles</taxon>
        <taxon>Ochrophyta</taxon>
        <taxon>PX clade</taxon>
        <taxon>Xanthophyceae</taxon>
        <taxon>Tribonematales</taxon>
        <taxon>Tribonemataceae</taxon>
        <taxon>Tribonema</taxon>
    </lineage>
</organism>
<proteinExistence type="predicted"/>
<evidence type="ECO:0000256" key="4">
    <source>
        <dbReference type="SAM" id="SignalP"/>
    </source>
</evidence>
<dbReference type="Gene3D" id="1.20.120.290">
    <property type="entry name" value="Oxygen-evolving enhancer protein 3 (PsbQ), four-helix up-down bundle"/>
    <property type="match status" value="1"/>
</dbReference>
<dbReference type="GO" id="GO:0015979">
    <property type="term" value="P:photosynthesis"/>
    <property type="evidence" value="ECO:0007669"/>
    <property type="project" value="InterPro"/>
</dbReference>
<protein>
    <submittedName>
        <fullName evidence="5">Uncharacterized protein</fullName>
    </submittedName>
</protein>
<dbReference type="SUPFAM" id="SSF101112">
    <property type="entry name" value="Oxygen-evolving enhancer protein 3"/>
    <property type="match status" value="1"/>
</dbReference>
<keyword evidence="2" id="KW-0793">Thylakoid</keyword>
<evidence type="ECO:0000256" key="3">
    <source>
        <dbReference type="ARBA" id="ARBA00023136"/>
    </source>
</evidence>
<comment type="caution">
    <text evidence="5">The sequence shown here is derived from an EMBL/GenBank/DDBJ whole genome shotgun (WGS) entry which is preliminary data.</text>
</comment>
<feature type="signal peptide" evidence="4">
    <location>
        <begin position="1"/>
        <end position="23"/>
    </location>
</feature>
<dbReference type="OrthoDB" id="10302714at2759"/>
<evidence type="ECO:0000313" key="5">
    <source>
        <dbReference type="EMBL" id="KAG5190351.1"/>
    </source>
</evidence>
<gene>
    <name evidence="5" type="ORF">JKP88DRAFT_261973</name>
</gene>
<dbReference type="InterPro" id="IPR023222">
    <property type="entry name" value="PsbQ-like_dom_sf"/>
</dbReference>